<dbReference type="RefSeq" id="WP_379788472.1">
    <property type="nucleotide sequence ID" value="NZ_JBHSHL010000025.1"/>
</dbReference>
<dbReference type="EMBL" id="JBHSHL010000025">
    <property type="protein sequence ID" value="MFC4804869.1"/>
    <property type="molecule type" value="Genomic_DNA"/>
</dbReference>
<dbReference type="InterPro" id="IPR010282">
    <property type="entry name" value="Uncharacterised_HutD/Ves"/>
</dbReference>
<dbReference type="SUPFAM" id="SSF51182">
    <property type="entry name" value="RmlC-like cupins"/>
    <property type="match status" value="1"/>
</dbReference>
<gene>
    <name evidence="1" type="ORF">ACFO4R_07220</name>
</gene>
<dbReference type="Pfam" id="PF05962">
    <property type="entry name" value="HutD"/>
    <property type="match status" value="1"/>
</dbReference>
<sequence>MLSAKNYITTKWSGGTTTQLYIYPEDADYGERNFFWRVSTAHIDEETSVFTALPGIQRWILPITGDLDLDIAGEHVHLTPLQTCCFDGGLPIRSSGRIQDFNLMLSEGWEGTVEVLEVQRNLRLKRGFYYLPPEQGDVRVIMTDDEGREVIAVQGNCIYVEEGEKEAVFDKPCKIIFIDVNKRY</sequence>
<accession>A0ABV9QQA3</accession>
<dbReference type="Proteomes" id="UP001595916">
    <property type="component" value="Unassembled WGS sequence"/>
</dbReference>
<comment type="caution">
    <text evidence="1">The sequence shown here is derived from an EMBL/GenBank/DDBJ whole genome shotgun (WGS) entry which is preliminary data.</text>
</comment>
<protein>
    <submittedName>
        <fullName evidence="1">HutD family protein</fullName>
    </submittedName>
</protein>
<dbReference type="PANTHER" id="PTHR37943">
    <property type="entry name" value="PROTEIN VES"/>
    <property type="match status" value="1"/>
</dbReference>
<name>A0ABV9QQA3_9FIRM</name>
<keyword evidence="2" id="KW-1185">Reference proteome</keyword>
<dbReference type="Gene3D" id="2.60.120.10">
    <property type="entry name" value="Jelly Rolls"/>
    <property type="match status" value="1"/>
</dbReference>
<dbReference type="PANTHER" id="PTHR37943:SF1">
    <property type="entry name" value="PROTEIN VES"/>
    <property type="match status" value="1"/>
</dbReference>
<organism evidence="1 2">
    <name type="scientific">Filifactor villosus</name>
    <dbReference type="NCBI Taxonomy" id="29374"/>
    <lineage>
        <taxon>Bacteria</taxon>
        <taxon>Bacillati</taxon>
        <taxon>Bacillota</taxon>
        <taxon>Clostridia</taxon>
        <taxon>Peptostreptococcales</taxon>
        <taxon>Filifactoraceae</taxon>
        <taxon>Filifactor</taxon>
    </lineage>
</organism>
<reference evidence="2" key="1">
    <citation type="journal article" date="2019" name="Int. J. Syst. Evol. Microbiol.">
        <title>The Global Catalogue of Microorganisms (GCM) 10K type strain sequencing project: providing services to taxonomists for standard genome sequencing and annotation.</title>
        <authorList>
            <consortium name="The Broad Institute Genomics Platform"/>
            <consortium name="The Broad Institute Genome Sequencing Center for Infectious Disease"/>
            <person name="Wu L."/>
            <person name="Ma J."/>
        </authorList>
    </citation>
    <scope>NUCLEOTIDE SEQUENCE [LARGE SCALE GENOMIC DNA]</scope>
    <source>
        <strain evidence="2">CCUG 46385</strain>
    </source>
</reference>
<proteinExistence type="predicted"/>
<evidence type="ECO:0000313" key="1">
    <source>
        <dbReference type="EMBL" id="MFC4804869.1"/>
    </source>
</evidence>
<dbReference type="InterPro" id="IPR014710">
    <property type="entry name" value="RmlC-like_jellyroll"/>
</dbReference>
<evidence type="ECO:0000313" key="2">
    <source>
        <dbReference type="Proteomes" id="UP001595916"/>
    </source>
</evidence>
<dbReference type="InterPro" id="IPR011051">
    <property type="entry name" value="RmlC_Cupin_sf"/>
</dbReference>